<dbReference type="SUPFAM" id="SSF50249">
    <property type="entry name" value="Nucleic acid-binding proteins"/>
    <property type="match status" value="1"/>
</dbReference>
<dbReference type="SMART" id="SM00292">
    <property type="entry name" value="BRCT"/>
    <property type="match status" value="1"/>
</dbReference>
<comment type="cofactor">
    <cofactor evidence="12">
        <name>Mg(2+)</name>
        <dbReference type="ChEBI" id="CHEBI:18420"/>
    </cofactor>
    <cofactor evidence="12">
        <name>Mn(2+)</name>
        <dbReference type="ChEBI" id="CHEBI:29035"/>
    </cofactor>
</comment>
<dbReference type="Gene3D" id="3.30.470.30">
    <property type="entry name" value="DNA ligase/mRNA capping enzyme"/>
    <property type="match status" value="1"/>
</dbReference>
<evidence type="ECO:0000256" key="5">
    <source>
        <dbReference type="ARBA" id="ARBA00022763"/>
    </source>
</evidence>
<dbReference type="EMBL" id="FQZY01000036">
    <property type="protein sequence ID" value="SHK22315.1"/>
    <property type="molecule type" value="Genomic_DNA"/>
</dbReference>
<evidence type="ECO:0000256" key="1">
    <source>
        <dbReference type="ARBA" id="ARBA00004067"/>
    </source>
</evidence>
<dbReference type="InterPro" id="IPR003583">
    <property type="entry name" value="Hlx-hairpin-Hlx_DNA-bd_motif"/>
</dbReference>
<keyword evidence="5 12" id="KW-0227">DNA damage</keyword>
<dbReference type="GO" id="GO:0003911">
    <property type="term" value="F:DNA ligase (NAD+) activity"/>
    <property type="evidence" value="ECO:0007669"/>
    <property type="project" value="UniProtKB-UniRule"/>
</dbReference>
<feature type="binding site" evidence="12">
    <location>
        <position position="388"/>
    </location>
    <ligand>
        <name>Zn(2+)</name>
        <dbReference type="ChEBI" id="CHEBI:29105"/>
    </ligand>
</feature>
<feature type="binding site" evidence="12">
    <location>
        <position position="391"/>
    </location>
    <ligand>
        <name>Zn(2+)</name>
        <dbReference type="ChEBI" id="CHEBI:29105"/>
    </ligand>
</feature>
<keyword evidence="2 12" id="KW-0436">Ligase</keyword>
<comment type="function">
    <text evidence="1 12">DNA ligase that catalyzes the formation of phosphodiester linkages between 5'-phosphoryl and 3'-hydroxyl groups in double-stranded DNA using NAD as a coenzyme and as the energy source for the reaction. It is essential for DNA replication and repair of damaged DNA.</text>
</comment>
<dbReference type="RefSeq" id="WP_073110918.1">
    <property type="nucleotide sequence ID" value="NZ_FQZY01000036.1"/>
</dbReference>
<evidence type="ECO:0000256" key="10">
    <source>
        <dbReference type="ARBA" id="ARBA00023211"/>
    </source>
</evidence>
<proteinExistence type="inferred from homology"/>
<dbReference type="InterPro" id="IPR036420">
    <property type="entry name" value="BRCT_dom_sf"/>
</dbReference>
<dbReference type="PIRSF" id="PIRSF001604">
    <property type="entry name" value="LigA"/>
    <property type="match status" value="1"/>
</dbReference>
<dbReference type="AlphaFoldDB" id="A0A1M6QQ66"/>
<dbReference type="GO" id="GO:0006260">
    <property type="term" value="P:DNA replication"/>
    <property type="evidence" value="ECO:0007669"/>
    <property type="project" value="UniProtKB-KW"/>
</dbReference>
<evidence type="ECO:0000256" key="11">
    <source>
        <dbReference type="ARBA" id="ARBA00034005"/>
    </source>
</evidence>
<comment type="caution">
    <text evidence="12">Lacks conserved residue(s) required for the propagation of feature annotation.</text>
</comment>
<dbReference type="Pfam" id="PF01653">
    <property type="entry name" value="DNA_ligase_aden"/>
    <property type="match status" value="1"/>
</dbReference>
<keyword evidence="7 12" id="KW-0460">Magnesium</keyword>
<dbReference type="InterPro" id="IPR001357">
    <property type="entry name" value="BRCT_dom"/>
</dbReference>
<dbReference type="Gene3D" id="3.40.50.10190">
    <property type="entry name" value="BRCT domain"/>
    <property type="match status" value="1"/>
</dbReference>
<comment type="similarity">
    <text evidence="12">Belongs to the NAD-dependent DNA ligase family. LigA subfamily.</text>
</comment>
<dbReference type="CDD" id="cd17748">
    <property type="entry name" value="BRCT_DNA_ligase_like"/>
    <property type="match status" value="1"/>
</dbReference>
<feature type="binding site" evidence="12">
    <location>
        <position position="161"/>
    </location>
    <ligand>
        <name>NAD(+)</name>
        <dbReference type="ChEBI" id="CHEBI:57540"/>
    </ligand>
</feature>
<dbReference type="Gene3D" id="2.40.50.140">
    <property type="entry name" value="Nucleic acid-binding proteins"/>
    <property type="match status" value="1"/>
</dbReference>
<dbReference type="InterPro" id="IPR004150">
    <property type="entry name" value="NAD_DNA_ligase_OB"/>
</dbReference>
<dbReference type="SUPFAM" id="SSF52113">
    <property type="entry name" value="BRCT domain"/>
    <property type="match status" value="1"/>
</dbReference>
<keyword evidence="9 12" id="KW-0234">DNA repair</keyword>
<feature type="binding site" evidence="12">
    <location>
        <position position="127"/>
    </location>
    <ligand>
        <name>NAD(+)</name>
        <dbReference type="ChEBI" id="CHEBI:57540"/>
    </ligand>
</feature>
<dbReference type="Pfam" id="PF12826">
    <property type="entry name" value="HHH_2"/>
    <property type="match status" value="1"/>
</dbReference>
<feature type="binding site" evidence="12">
    <location>
        <position position="408"/>
    </location>
    <ligand>
        <name>Zn(2+)</name>
        <dbReference type="ChEBI" id="CHEBI:29105"/>
    </ligand>
</feature>
<dbReference type="Pfam" id="PF03120">
    <property type="entry name" value="OB_DNA_ligase"/>
    <property type="match status" value="1"/>
</dbReference>
<feature type="binding site" evidence="12">
    <location>
        <begin position="82"/>
        <end position="83"/>
    </location>
    <ligand>
        <name>NAD(+)</name>
        <dbReference type="ChEBI" id="CHEBI:57540"/>
    </ligand>
</feature>
<evidence type="ECO:0000313" key="14">
    <source>
        <dbReference type="EMBL" id="SHK22315.1"/>
    </source>
</evidence>
<gene>
    <name evidence="12" type="primary">ligA</name>
    <name evidence="14" type="ORF">SAMN02745243_02488</name>
</gene>
<evidence type="ECO:0000256" key="2">
    <source>
        <dbReference type="ARBA" id="ARBA00022598"/>
    </source>
</evidence>
<keyword evidence="3 12" id="KW-0235">DNA replication</keyword>
<dbReference type="GO" id="GO:0006281">
    <property type="term" value="P:DNA repair"/>
    <property type="evidence" value="ECO:0007669"/>
    <property type="project" value="UniProtKB-KW"/>
</dbReference>
<dbReference type="SMART" id="SM00278">
    <property type="entry name" value="HhH1"/>
    <property type="match status" value="3"/>
</dbReference>
<dbReference type="InterPro" id="IPR012340">
    <property type="entry name" value="NA-bd_OB-fold"/>
</dbReference>
<evidence type="ECO:0000256" key="7">
    <source>
        <dbReference type="ARBA" id="ARBA00022842"/>
    </source>
</evidence>
<keyword evidence="10 12" id="KW-0464">Manganese</keyword>
<evidence type="ECO:0000256" key="9">
    <source>
        <dbReference type="ARBA" id="ARBA00023204"/>
    </source>
</evidence>
<keyword evidence="8 12" id="KW-0520">NAD</keyword>
<dbReference type="Proteomes" id="UP000184301">
    <property type="component" value="Unassembled WGS sequence"/>
</dbReference>
<dbReference type="InterPro" id="IPR013839">
    <property type="entry name" value="DNAligase_adenylation"/>
</dbReference>
<keyword evidence="4 12" id="KW-0479">Metal-binding</keyword>
<dbReference type="NCBIfam" id="NF005932">
    <property type="entry name" value="PRK07956.1"/>
    <property type="match status" value="1"/>
</dbReference>
<dbReference type="HAMAP" id="MF_01588">
    <property type="entry name" value="DNA_ligase_A"/>
    <property type="match status" value="1"/>
</dbReference>
<dbReference type="InterPro" id="IPR013840">
    <property type="entry name" value="DNAligase_N"/>
</dbReference>
<dbReference type="EC" id="6.5.1.2" evidence="12"/>
<keyword evidence="6 12" id="KW-0862">Zinc</keyword>
<evidence type="ECO:0000259" key="13">
    <source>
        <dbReference type="PROSITE" id="PS50172"/>
    </source>
</evidence>
<reference evidence="14 15" key="1">
    <citation type="submission" date="2016-11" db="EMBL/GenBank/DDBJ databases">
        <authorList>
            <person name="Jaros S."/>
            <person name="Januszkiewicz K."/>
            <person name="Wedrychowicz H."/>
        </authorList>
    </citation>
    <scope>NUCLEOTIDE SEQUENCE [LARGE SCALE GENOMIC DNA]</scope>
    <source>
        <strain evidence="14 15">DSM 15480</strain>
    </source>
</reference>
<dbReference type="STRING" id="1121950.SAMN02745243_02488"/>
<dbReference type="Gene3D" id="1.10.150.20">
    <property type="entry name" value="5' to 3' exonuclease, C-terminal subdomain"/>
    <property type="match status" value="2"/>
</dbReference>
<evidence type="ECO:0000256" key="4">
    <source>
        <dbReference type="ARBA" id="ARBA00022723"/>
    </source>
</evidence>
<evidence type="ECO:0000256" key="8">
    <source>
        <dbReference type="ARBA" id="ARBA00023027"/>
    </source>
</evidence>
<accession>A0A1M6QQ66</accession>
<feature type="domain" description="BRCT" evidence="13">
    <location>
        <begin position="573"/>
        <end position="653"/>
    </location>
</feature>
<dbReference type="OrthoDB" id="9759736at2"/>
<dbReference type="SUPFAM" id="SSF47781">
    <property type="entry name" value="RuvA domain 2-like"/>
    <property type="match status" value="1"/>
</dbReference>
<dbReference type="InterPro" id="IPR041663">
    <property type="entry name" value="DisA/LigA_HHH"/>
</dbReference>
<organism evidence="14 15">
    <name type="scientific">Hespellia stercorisuis DSM 15480</name>
    <dbReference type="NCBI Taxonomy" id="1121950"/>
    <lineage>
        <taxon>Bacteria</taxon>
        <taxon>Bacillati</taxon>
        <taxon>Bacillota</taxon>
        <taxon>Clostridia</taxon>
        <taxon>Lachnospirales</taxon>
        <taxon>Lachnospiraceae</taxon>
        <taxon>Hespellia</taxon>
    </lineage>
</organism>
<dbReference type="InterPro" id="IPR001679">
    <property type="entry name" value="DNA_ligase"/>
</dbReference>
<dbReference type="Pfam" id="PF00533">
    <property type="entry name" value="BRCT"/>
    <property type="match status" value="1"/>
</dbReference>
<dbReference type="GO" id="GO:0003677">
    <property type="term" value="F:DNA binding"/>
    <property type="evidence" value="ECO:0007669"/>
    <property type="project" value="InterPro"/>
</dbReference>
<keyword evidence="15" id="KW-1185">Reference proteome</keyword>
<dbReference type="SUPFAM" id="SSF56091">
    <property type="entry name" value="DNA ligase/mRNA capping enzyme, catalytic domain"/>
    <property type="match status" value="1"/>
</dbReference>
<evidence type="ECO:0000256" key="6">
    <source>
        <dbReference type="ARBA" id="ARBA00022833"/>
    </source>
</evidence>
<dbReference type="GO" id="GO:0046872">
    <property type="term" value="F:metal ion binding"/>
    <property type="evidence" value="ECO:0007669"/>
    <property type="project" value="UniProtKB-KW"/>
</dbReference>
<evidence type="ECO:0000313" key="15">
    <source>
        <dbReference type="Proteomes" id="UP000184301"/>
    </source>
</evidence>
<feature type="active site" description="N6-AMP-lysine intermediate" evidence="12">
    <location>
        <position position="106"/>
    </location>
</feature>
<dbReference type="NCBIfam" id="TIGR00575">
    <property type="entry name" value="dnlj"/>
    <property type="match status" value="1"/>
</dbReference>
<name>A0A1M6QQ66_9FIRM</name>
<evidence type="ECO:0000256" key="12">
    <source>
        <dbReference type="HAMAP-Rule" id="MF_01588"/>
    </source>
</evidence>
<dbReference type="Gene3D" id="1.10.287.610">
    <property type="entry name" value="Helix hairpin bin"/>
    <property type="match status" value="1"/>
</dbReference>
<evidence type="ECO:0000256" key="3">
    <source>
        <dbReference type="ARBA" id="ARBA00022705"/>
    </source>
</evidence>
<comment type="catalytic activity">
    <reaction evidence="11 12">
        <text>NAD(+) + (deoxyribonucleotide)n-3'-hydroxyl + 5'-phospho-(deoxyribonucleotide)m = (deoxyribonucleotide)n+m + AMP + beta-nicotinamide D-nucleotide.</text>
        <dbReference type="EC" id="6.5.1.2"/>
    </reaction>
</comment>
<sequence>MSQNAKTKRMQELVEILNHARRTYEQEDREIMSNLEYDKLYDELLALEHDLGTIMANSPTVNVGYEVLSELPKERHERPMLSLDKTKEVDQLKAFLGEQKAAISWKLDGLTIVLTYQNGTLAKAVTRGNGEIGEVITNNARVFRNIPLHINYKEELILRGEAVIGYKDFEKINEEIEDVDAKYKNPRNLCSGSVRQLNNEITARRNVKFFAFSLVKAEHVDFKNSRMEQMRWLASQGFDVVENRPVTADTIEDEVAYFAEKIVRNDFPSDGLVLVYDDIAYGQSLGSTAKFPRDSFAFKWADEIKETKLLEIEWSPSRTGLINPVAIFEPVELEGTTVSRASVHNISIMEELELGVGDTIQVYKANMIIPQIAENETRSGVKDIPAVCPVCGGDTKISQQNDAKSLYCTNPDCQAKQIKSFALFVSRDALNVDGLSEATLEKFIAKGFIKSYTDIFHLDRYEEEIRTMDGFGDKSYQNLIKSVDTARTTTLPKLVYGLGISGIGLANAKIICRALDFEIEKIVHATVEELGEIDGVGDVLAKAFVAYFTDDAHRELFYRLLDELIIPKEEINKEEQIFAGVNFVITGSVTHFANRNEVKEVIESKGGKVTGSVTSKTNYLINNDVASTSSKNKKANDLGIPIISEEDFLQMLE</sequence>
<feature type="binding site" evidence="12">
    <location>
        <position position="299"/>
    </location>
    <ligand>
        <name>NAD(+)</name>
        <dbReference type="ChEBI" id="CHEBI:57540"/>
    </ligand>
</feature>
<dbReference type="InterPro" id="IPR010994">
    <property type="entry name" value="RuvA_2-like"/>
</dbReference>
<protein>
    <recommendedName>
        <fullName evidence="12">DNA ligase</fullName>
        <ecNumber evidence="12">6.5.1.2</ecNumber>
    </recommendedName>
    <alternativeName>
        <fullName evidence="12">Polydeoxyribonucleotide synthase [NAD(+)]</fullName>
    </alternativeName>
</protein>
<dbReference type="PROSITE" id="PS50172">
    <property type="entry name" value="BRCT"/>
    <property type="match status" value="1"/>
</dbReference>
<dbReference type="SMART" id="SM00532">
    <property type="entry name" value="LIGANc"/>
    <property type="match status" value="1"/>
</dbReference>
<feature type="binding site" evidence="12">
    <location>
        <position position="413"/>
    </location>
    <ligand>
        <name>Zn(2+)</name>
        <dbReference type="ChEBI" id="CHEBI:29105"/>
    </ligand>
</feature>